<keyword evidence="8 17" id="KW-0472">Membrane</keyword>
<feature type="transmembrane region" description="Helical" evidence="17">
    <location>
        <begin position="56"/>
        <end position="76"/>
    </location>
</feature>
<evidence type="ECO:0000256" key="13">
    <source>
        <dbReference type="ARBA" id="ARBA00041418"/>
    </source>
</evidence>
<keyword evidence="6" id="KW-0573">Peptidoglycan synthesis</keyword>
<evidence type="ECO:0000313" key="19">
    <source>
        <dbReference type="Proteomes" id="UP001426770"/>
    </source>
</evidence>
<dbReference type="PANTHER" id="PTHR30474:SF2">
    <property type="entry name" value="PEPTIDOGLYCAN GLYCOSYLTRANSFERASE FTSW-RELATED"/>
    <property type="match status" value="1"/>
</dbReference>
<gene>
    <name evidence="18" type="primary">ftsW</name>
    <name evidence="18" type="ORF">Lsed01_01172</name>
</gene>
<dbReference type="InterPro" id="IPR001182">
    <property type="entry name" value="FtsW/RodA"/>
</dbReference>
<evidence type="ECO:0000256" key="9">
    <source>
        <dbReference type="ARBA" id="ARBA00032370"/>
    </source>
</evidence>
<evidence type="ECO:0000256" key="12">
    <source>
        <dbReference type="ARBA" id="ARBA00041185"/>
    </source>
</evidence>
<evidence type="ECO:0000256" key="16">
    <source>
        <dbReference type="ARBA" id="ARBA00049966"/>
    </source>
</evidence>
<keyword evidence="3" id="KW-0808">Transferase</keyword>
<evidence type="ECO:0000256" key="11">
    <source>
        <dbReference type="ARBA" id="ARBA00038053"/>
    </source>
</evidence>
<dbReference type="EMBL" id="BAABRR010000005">
    <property type="protein sequence ID" value="GAA5518739.1"/>
    <property type="molecule type" value="Genomic_DNA"/>
</dbReference>
<feature type="transmembrane region" description="Helical" evidence="17">
    <location>
        <begin position="176"/>
        <end position="193"/>
    </location>
</feature>
<comment type="similarity">
    <text evidence="11">Belongs to the SEDS family. FtsW subfamily.</text>
</comment>
<feature type="transmembrane region" description="Helical" evidence="17">
    <location>
        <begin position="277"/>
        <end position="303"/>
    </location>
</feature>
<reference evidence="18 19" key="1">
    <citation type="submission" date="2024-02" db="EMBL/GenBank/DDBJ databases">
        <title>Lysinimicrobium sediminis NBRC 112286.</title>
        <authorList>
            <person name="Ichikawa N."/>
            <person name="Katano-Makiyama Y."/>
            <person name="Hidaka K."/>
        </authorList>
    </citation>
    <scope>NUCLEOTIDE SEQUENCE [LARGE SCALE GENOMIC DNA]</scope>
    <source>
        <strain evidence="18 19">NBRC 112286</strain>
    </source>
</reference>
<feature type="transmembrane region" description="Helical" evidence="17">
    <location>
        <begin position="199"/>
        <end position="217"/>
    </location>
</feature>
<comment type="caution">
    <text evidence="18">The sequence shown here is derived from an EMBL/GenBank/DDBJ whole genome shotgun (WGS) entry which is preliminary data.</text>
</comment>
<dbReference type="Pfam" id="PF01098">
    <property type="entry name" value="FTSW_RODA_SPOVE"/>
    <property type="match status" value="1"/>
</dbReference>
<feature type="transmembrane region" description="Helical" evidence="17">
    <location>
        <begin position="351"/>
        <end position="373"/>
    </location>
</feature>
<evidence type="ECO:0000256" key="17">
    <source>
        <dbReference type="SAM" id="Phobius"/>
    </source>
</evidence>
<feature type="transmembrane region" description="Helical" evidence="17">
    <location>
        <begin position="315"/>
        <end position="339"/>
    </location>
</feature>
<evidence type="ECO:0000256" key="2">
    <source>
        <dbReference type="ARBA" id="ARBA00022676"/>
    </source>
</evidence>
<proteinExistence type="inferred from homology"/>
<evidence type="ECO:0000256" key="7">
    <source>
        <dbReference type="ARBA" id="ARBA00022989"/>
    </source>
</evidence>
<dbReference type="EC" id="2.4.99.28" evidence="14"/>
<evidence type="ECO:0000256" key="1">
    <source>
        <dbReference type="ARBA" id="ARBA00004141"/>
    </source>
</evidence>
<dbReference type="RefSeq" id="WP_286216327.1">
    <property type="nucleotide sequence ID" value="NZ_AP027736.1"/>
</dbReference>
<evidence type="ECO:0000256" key="6">
    <source>
        <dbReference type="ARBA" id="ARBA00022984"/>
    </source>
</evidence>
<evidence type="ECO:0000256" key="14">
    <source>
        <dbReference type="ARBA" id="ARBA00044770"/>
    </source>
</evidence>
<keyword evidence="4 17" id="KW-0812">Transmembrane</keyword>
<evidence type="ECO:0000313" key="18">
    <source>
        <dbReference type="EMBL" id="GAA5518739.1"/>
    </source>
</evidence>
<evidence type="ECO:0000256" key="4">
    <source>
        <dbReference type="ARBA" id="ARBA00022692"/>
    </source>
</evidence>
<feature type="transmembrane region" description="Helical" evidence="17">
    <location>
        <begin position="152"/>
        <end position="171"/>
    </location>
</feature>
<comment type="catalytic activity">
    <reaction evidence="15">
        <text>[GlcNAc-(1-&gt;4)-Mur2Ac(oyl-L-Ala-gamma-D-Glu-L-Lys-D-Ala-D-Ala)](n)-di-trans,octa-cis-undecaprenyl diphosphate + beta-D-GlcNAc-(1-&gt;4)-Mur2Ac(oyl-L-Ala-gamma-D-Glu-L-Lys-D-Ala-D-Ala)-di-trans,octa-cis-undecaprenyl diphosphate = [GlcNAc-(1-&gt;4)-Mur2Ac(oyl-L-Ala-gamma-D-Glu-L-Lys-D-Ala-D-Ala)](n+1)-di-trans,octa-cis-undecaprenyl diphosphate + di-trans,octa-cis-undecaprenyl diphosphate + H(+)</text>
        <dbReference type="Rhea" id="RHEA:23708"/>
        <dbReference type="Rhea" id="RHEA-COMP:9602"/>
        <dbReference type="Rhea" id="RHEA-COMP:9603"/>
        <dbReference type="ChEBI" id="CHEBI:15378"/>
        <dbReference type="ChEBI" id="CHEBI:58405"/>
        <dbReference type="ChEBI" id="CHEBI:60033"/>
        <dbReference type="ChEBI" id="CHEBI:78435"/>
        <dbReference type="EC" id="2.4.99.28"/>
    </reaction>
</comment>
<evidence type="ECO:0000256" key="5">
    <source>
        <dbReference type="ARBA" id="ARBA00022960"/>
    </source>
</evidence>
<organism evidence="18 19">
    <name type="scientific">Demequina sediminis</name>
    <dbReference type="NCBI Taxonomy" id="1930058"/>
    <lineage>
        <taxon>Bacteria</taxon>
        <taxon>Bacillati</taxon>
        <taxon>Actinomycetota</taxon>
        <taxon>Actinomycetes</taxon>
        <taxon>Micrococcales</taxon>
        <taxon>Demequinaceae</taxon>
        <taxon>Demequina</taxon>
    </lineage>
</organism>
<sequence>MTATAARPETSVTAWRSPMATSYLLVAGTTILVLLGLAVVLSSSSVTSIRTDSGNAYSHFITQVIALVIGLAGLAVGSRVSPTFWKRVAPFALFGSIGLLILVLATGFSSGGNRAWIRIAGFSLQPSEVAKLGLALYLGVVLSMFRHRLTNLKYVMVPGGIVALGVLGLVLAGRDMGTAMVMLLLVAVAFWVAGVPARFFGLFGAFAGVGILVLLNSGETRIARIMQWASGSCEDIQACWQSTHGTWALASGGLWGLGPGMSREKWGWLPASDNDYIFAIIGEEFGLIGTLLVLAAFAMILIAVTRIVTRSTDRFVQISGAAIGAWIVGQATINIAVVLELAPVTGVPLPLVSSGGSSLIMSLVAVGVLMSYARHEPGAAEAFAARPSVVRRSLAVLSRGRRRG</sequence>
<keyword evidence="19" id="KW-1185">Reference proteome</keyword>
<feature type="transmembrane region" description="Helical" evidence="17">
    <location>
        <begin position="20"/>
        <end position="44"/>
    </location>
</feature>
<keyword evidence="5" id="KW-0133">Cell shape</keyword>
<accession>A0ABP9WFY8</accession>
<comment type="function">
    <text evidence="16">Peptidoglycan polymerase that is essential for cell division.</text>
</comment>
<dbReference type="PANTHER" id="PTHR30474">
    <property type="entry name" value="CELL CYCLE PROTEIN"/>
    <property type="match status" value="1"/>
</dbReference>
<protein>
    <recommendedName>
        <fullName evidence="12">Probable peptidoglycan glycosyltransferase FtsW</fullName>
        <ecNumber evidence="14">2.4.99.28</ecNumber>
    </recommendedName>
    <alternativeName>
        <fullName evidence="13">Cell division protein FtsW</fullName>
    </alternativeName>
    <alternativeName>
        <fullName evidence="10">Cell wall polymerase</fullName>
    </alternativeName>
    <alternativeName>
        <fullName evidence="9">Peptidoglycan polymerase</fullName>
    </alternativeName>
</protein>
<evidence type="ECO:0000256" key="3">
    <source>
        <dbReference type="ARBA" id="ARBA00022679"/>
    </source>
</evidence>
<evidence type="ECO:0000256" key="8">
    <source>
        <dbReference type="ARBA" id="ARBA00023136"/>
    </source>
</evidence>
<evidence type="ECO:0000256" key="10">
    <source>
        <dbReference type="ARBA" id="ARBA00033270"/>
    </source>
</evidence>
<dbReference type="Proteomes" id="UP001426770">
    <property type="component" value="Unassembled WGS sequence"/>
</dbReference>
<feature type="transmembrane region" description="Helical" evidence="17">
    <location>
        <begin position="88"/>
        <end position="108"/>
    </location>
</feature>
<evidence type="ECO:0000256" key="15">
    <source>
        <dbReference type="ARBA" id="ARBA00049902"/>
    </source>
</evidence>
<comment type="subcellular location">
    <subcellularLocation>
        <location evidence="1">Membrane</location>
        <topology evidence="1">Multi-pass membrane protein</topology>
    </subcellularLocation>
</comment>
<keyword evidence="7 17" id="KW-1133">Transmembrane helix</keyword>
<keyword evidence="2" id="KW-0328">Glycosyltransferase</keyword>
<name>A0ABP9WFY8_9MICO</name>